<comment type="caution">
    <text evidence="2">The sequence shown here is derived from an EMBL/GenBank/DDBJ whole genome shotgun (WGS) entry which is preliminary data.</text>
</comment>
<reference evidence="2" key="1">
    <citation type="submission" date="2023-03" db="EMBL/GenBank/DDBJ databases">
        <title>Massive genome expansion in bonnet fungi (Mycena s.s.) driven by repeated elements and novel gene families across ecological guilds.</title>
        <authorList>
            <consortium name="Lawrence Berkeley National Laboratory"/>
            <person name="Harder C.B."/>
            <person name="Miyauchi S."/>
            <person name="Viragh M."/>
            <person name="Kuo A."/>
            <person name="Thoen E."/>
            <person name="Andreopoulos B."/>
            <person name="Lu D."/>
            <person name="Skrede I."/>
            <person name="Drula E."/>
            <person name="Henrissat B."/>
            <person name="Morin E."/>
            <person name="Kohler A."/>
            <person name="Barry K."/>
            <person name="LaButti K."/>
            <person name="Morin E."/>
            <person name="Salamov A."/>
            <person name="Lipzen A."/>
            <person name="Mereny Z."/>
            <person name="Hegedus B."/>
            <person name="Baldrian P."/>
            <person name="Stursova M."/>
            <person name="Weitz H."/>
            <person name="Taylor A."/>
            <person name="Grigoriev I.V."/>
            <person name="Nagy L.G."/>
            <person name="Martin F."/>
            <person name="Kauserud H."/>
        </authorList>
    </citation>
    <scope>NUCLEOTIDE SEQUENCE</scope>
    <source>
        <strain evidence="2">CBHHK002</strain>
    </source>
</reference>
<feature type="non-terminal residue" evidence="2">
    <location>
        <position position="227"/>
    </location>
</feature>
<dbReference type="PROSITE" id="PS00108">
    <property type="entry name" value="PROTEIN_KINASE_ST"/>
    <property type="match status" value="1"/>
</dbReference>
<dbReference type="PROSITE" id="PS50011">
    <property type="entry name" value="PROTEIN_KINASE_DOM"/>
    <property type="match status" value="1"/>
</dbReference>
<dbReference type="SMART" id="SM00220">
    <property type="entry name" value="S_TKc"/>
    <property type="match status" value="1"/>
</dbReference>
<dbReference type="GO" id="GO:0005524">
    <property type="term" value="F:ATP binding"/>
    <property type="evidence" value="ECO:0007669"/>
    <property type="project" value="InterPro"/>
</dbReference>
<dbReference type="Gene3D" id="1.10.510.10">
    <property type="entry name" value="Transferase(Phosphotransferase) domain 1"/>
    <property type="match status" value="1"/>
</dbReference>
<keyword evidence="2" id="KW-0808">Transferase</keyword>
<dbReference type="InterPro" id="IPR000719">
    <property type="entry name" value="Prot_kinase_dom"/>
</dbReference>
<sequence length="227" mass="24903">QNFLGELHTWSKLNHPNILELLGYIKVDNTIGIVSPLIVNGDATSYLSKHQTTDPGPLLRDVAEALSYLHNLGIYHGDLKGANILVSQSGGALLTDFGAAKLVEDSLSTKINNYTITLRWAPPERINGRLTANAEGDVYSFGMTALELCTLAKPYKEHPSDIMCIIEINSGQLPQWPSGEGSFGMSDVWWALFEACCCYASDGRPKIGDVLRRIRAPAYRTAVRAIR</sequence>
<organism evidence="2 3">
    <name type="scientific">Mycena albidolilacea</name>
    <dbReference type="NCBI Taxonomy" id="1033008"/>
    <lineage>
        <taxon>Eukaryota</taxon>
        <taxon>Fungi</taxon>
        <taxon>Dikarya</taxon>
        <taxon>Basidiomycota</taxon>
        <taxon>Agaricomycotina</taxon>
        <taxon>Agaricomycetes</taxon>
        <taxon>Agaricomycetidae</taxon>
        <taxon>Agaricales</taxon>
        <taxon>Marasmiineae</taxon>
        <taxon>Mycenaceae</taxon>
        <taxon>Mycena</taxon>
    </lineage>
</organism>
<dbReference type="SUPFAM" id="SSF56112">
    <property type="entry name" value="Protein kinase-like (PK-like)"/>
    <property type="match status" value="1"/>
</dbReference>
<keyword evidence="2" id="KW-0418">Kinase</keyword>
<dbReference type="Pfam" id="PF00069">
    <property type="entry name" value="Pkinase"/>
    <property type="match status" value="1"/>
</dbReference>
<evidence type="ECO:0000313" key="2">
    <source>
        <dbReference type="EMBL" id="KAJ7306843.1"/>
    </source>
</evidence>
<feature type="domain" description="Protein kinase" evidence="1">
    <location>
        <begin position="1"/>
        <end position="219"/>
    </location>
</feature>
<dbReference type="GO" id="GO:0004674">
    <property type="term" value="F:protein serine/threonine kinase activity"/>
    <property type="evidence" value="ECO:0007669"/>
    <property type="project" value="TreeGrafter"/>
</dbReference>
<dbReference type="PANTHER" id="PTHR44329">
    <property type="entry name" value="SERINE/THREONINE-PROTEIN KINASE TNNI3K-RELATED"/>
    <property type="match status" value="1"/>
</dbReference>
<dbReference type="PIRSF" id="PIRSF000654">
    <property type="entry name" value="Integrin-linked_kinase"/>
    <property type="match status" value="1"/>
</dbReference>
<dbReference type="InterPro" id="IPR051681">
    <property type="entry name" value="Ser/Thr_Kinases-Pseudokinases"/>
</dbReference>
<dbReference type="EMBL" id="JARIHO010000091">
    <property type="protein sequence ID" value="KAJ7306843.1"/>
    <property type="molecule type" value="Genomic_DNA"/>
</dbReference>
<protein>
    <submittedName>
        <fullName evidence="2">Kinase-like domain-containing protein</fullName>
    </submittedName>
</protein>
<accession>A0AAD6Z402</accession>
<dbReference type="AlphaFoldDB" id="A0AAD6Z402"/>
<dbReference type="InterPro" id="IPR011009">
    <property type="entry name" value="Kinase-like_dom_sf"/>
</dbReference>
<dbReference type="PANTHER" id="PTHR44329:SF214">
    <property type="entry name" value="PROTEIN KINASE DOMAIN-CONTAINING PROTEIN"/>
    <property type="match status" value="1"/>
</dbReference>
<keyword evidence="3" id="KW-1185">Reference proteome</keyword>
<dbReference type="InterPro" id="IPR008271">
    <property type="entry name" value="Ser/Thr_kinase_AS"/>
</dbReference>
<gene>
    <name evidence="2" type="ORF">DFH08DRAFT_1054239</name>
</gene>
<evidence type="ECO:0000259" key="1">
    <source>
        <dbReference type="PROSITE" id="PS50011"/>
    </source>
</evidence>
<evidence type="ECO:0000313" key="3">
    <source>
        <dbReference type="Proteomes" id="UP001218218"/>
    </source>
</evidence>
<dbReference type="Proteomes" id="UP001218218">
    <property type="component" value="Unassembled WGS sequence"/>
</dbReference>
<name>A0AAD6Z402_9AGAR</name>
<proteinExistence type="predicted"/>